<sequence length="41" mass="4772">MAQALNFGYQDIRAHRTIRRFIRNPPDQTGASPSSRREIPF</sequence>
<gene>
    <name evidence="2" type="ORF">BV133_862</name>
</gene>
<dbReference type="AlphaFoldDB" id="A0A182CYZ8"/>
<accession>A0A182CYZ8</accession>
<organism evidence="2">
    <name type="scientific">Blastochloris viridis</name>
    <name type="common">Rhodopseudomonas viridis</name>
    <dbReference type="NCBI Taxonomy" id="1079"/>
    <lineage>
        <taxon>Bacteria</taxon>
        <taxon>Pseudomonadati</taxon>
        <taxon>Pseudomonadota</taxon>
        <taxon>Alphaproteobacteria</taxon>
        <taxon>Hyphomicrobiales</taxon>
        <taxon>Blastochloridaceae</taxon>
        <taxon>Blastochloris</taxon>
    </lineage>
</organism>
<proteinExistence type="predicted"/>
<dbReference type="EMBL" id="AP014854">
    <property type="protein sequence ID" value="BAR98455.1"/>
    <property type="molecule type" value="Genomic_DNA"/>
</dbReference>
<evidence type="ECO:0000256" key="1">
    <source>
        <dbReference type="SAM" id="MobiDB-lite"/>
    </source>
</evidence>
<protein>
    <submittedName>
        <fullName evidence="2">Uncharacterized protein</fullName>
    </submittedName>
</protein>
<evidence type="ECO:0000313" key="2">
    <source>
        <dbReference type="EMBL" id="BAR98455.1"/>
    </source>
</evidence>
<reference evidence="2" key="1">
    <citation type="journal article" date="2015" name="Genome Announc.">
        <title>Complete Genome Sequence of the Bacteriochlorophyll b-Producing Photosynthetic Bacterium Blastochloris viridis.</title>
        <authorList>
            <person name="Tsukatani Y."/>
            <person name="Hirose Y."/>
            <person name="Harada J."/>
            <person name="Misawa N."/>
            <person name="Mori K."/>
            <person name="Inoue K."/>
            <person name="Tamiaki H."/>
        </authorList>
    </citation>
    <scope>NUCLEOTIDE SEQUENCE [LARGE SCALE GENOMIC DNA]</scope>
    <source>
        <strain evidence="2">DSM 133</strain>
    </source>
</reference>
<name>A0A182CYZ8_BLAVI</name>
<feature type="region of interest" description="Disordered" evidence="1">
    <location>
        <begin position="21"/>
        <end position="41"/>
    </location>
</feature>